<dbReference type="GO" id="GO:0005829">
    <property type="term" value="C:cytosol"/>
    <property type="evidence" value="ECO:0007669"/>
    <property type="project" value="TreeGrafter"/>
</dbReference>
<organism evidence="6 7">
    <name type="scientific">Paracidovorax cattleyae</name>
    <dbReference type="NCBI Taxonomy" id="80868"/>
    <lineage>
        <taxon>Bacteria</taxon>
        <taxon>Pseudomonadati</taxon>
        <taxon>Pseudomonadota</taxon>
        <taxon>Betaproteobacteria</taxon>
        <taxon>Burkholderiales</taxon>
        <taxon>Comamonadaceae</taxon>
        <taxon>Paracidovorax</taxon>
    </lineage>
</organism>
<dbReference type="EMBL" id="FNJL01000008">
    <property type="protein sequence ID" value="SDP18497.1"/>
    <property type="molecule type" value="Genomic_DNA"/>
</dbReference>
<dbReference type="PRINTS" id="PR00039">
    <property type="entry name" value="HTHLYSR"/>
</dbReference>
<evidence type="ECO:0000259" key="5">
    <source>
        <dbReference type="PROSITE" id="PS50931"/>
    </source>
</evidence>
<dbReference type="SUPFAM" id="SSF53850">
    <property type="entry name" value="Periplasmic binding protein-like II"/>
    <property type="match status" value="1"/>
</dbReference>
<sequence>MIPSLSSITSRLRFRHLGLLVALEECGSLHRAAERLGMTQPGLTKALREVESTFGAELFVRTKQGVRPNELGLCLIRHARLVGADLEHLREEMNGVLRGSGGRVAVGAITGALHSVLIAAVSELRRTQPALSIEIRESTSLELLDAINEGRLDLAVGRTTVSSNVEQFDYEELMDEAVAVAVGPQHALAKSRRVTLTQLARCRWVFYPGNMPLRKLLEREFREAGLELPPYPIETSSSLATMLMLKEDPQLVALMSSATMEFCEEHGIARRLPLKIGSRHEAFGIVTRRGARLTPAAAMLVQCLRRAAGQPAGQPAGQGG</sequence>
<dbReference type="Pfam" id="PF00126">
    <property type="entry name" value="HTH_1"/>
    <property type="match status" value="1"/>
</dbReference>
<dbReference type="PANTHER" id="PTHR30419:SF8">
    <property type="entry name" value="NITROGEN ASSIMILATION TRANSCRIPTIONAL ACTIVATOR-RELATED"/>
    <property type="match status" value="1"/>
</dbReference>
<dbReference type="GO" id="GO:0003677">
    <property type="term" value="F:DNA binding"/>
    <property type="evidence" value="ECO:0007669"/>
    <property type="project" value="UniProtKB-KW"/>
</dbReference>
<evidence type="ECO:0000313" key="7">
    <source>
        <dbReference type="Proteomes" id="UP000199317"/>
    </source>
</evidence>
<dbReference type="Pfam" id="PF03466">
    <property type="entry name" value="LysR_substrate"/>
    <property type="match status" value="1"/>
</dbReference>
<feature type="domain" description="HTH lysR-type" evidence="5">
    <location>
        <begin position="12"/>
        <end position="69"/>
    </location>
</feature>
<proteinExistence type="inferred from homology"/>
<evidence type="ECO:0000256" key="1">
    <source>
        <dbReference type="ARBA" id="ARBA00009437"/>
    </source>
</evidence>
<dbReference type="InterPro" id="IPR036388">
    <property type="entry name" value="WH-like_DNA-bd_sf"/>
</dbReference>
<evidence type="ECO:0000256" key="3">
    <source>
        <dbReference type="ARBA" id="ARBA00023125"/>
    </source>
</evidence>
<dbReference type="Gene3D" id="1.10.10.10">
    <property type="entry name" value="Winged helix-like DNA-binding domain superfamily/Winged helix DNA-binding domain"/>
    <property type="match status" value="1"/>
</dbReference>
<dbReference type="PROSITE" id="PS50931">
    <property type="entry name" value="HTH_LYSR"/>
    <property type="match status" value="1"/>
</dbReference>
<dbReference type="InterPro" id="IPR050950">
    <property type="entry name" value="HTH-type_LysR_regulators"/>
</dbReference>
<dbReference type="SUPFAM" id="SSF46785">
    <property type="entry name" value="Winged helix' DNA-binding domain"/>
    <property type="match status" value="1"/>
</dbReference>
<dbReference type="RefSeq" id="WP_092833765.1">
    <property type="nucleotide sequence ID" value="NZ_FNJL01000008.1"/>
</dbReference>
<protein>
    <submittedName>
        <fullName evidence="6">DNA-binding transcriptional regulator, LysR family</fullName>
    </submittedName>
</protein>
<dbReference type="OrthoDB" id="8629427at2"/>
<dbReference type="Gene3D" id="3.40.190.290">
    <property type="match status" value="1"/>
</dbReference>
<reference evidence="7" key="1">
    <citation type="submission" date="2016-10" db="EMBL/GenBank/DDBJ databases">
        <authorList>
            <person name="Varghese N."/>
            <person name="Submissions S."/>
        </authorList>
    </citation>
    <scope>NUCLEOTIDE SEQUENCE [LARGE SCALE GENOMIC DNA]</scope>
    <source>
        <strain evidence="7">DSM 17101</strain>
    </source>
</reference>
<keyword evidence="2" id="KW-0805">Transcription regulation</keyword>
<accession>A0A1H0QMD3</accession>
<dbReference type="InterPro" id="IPR000847">
    <property type="entry name" value="LysR_HTH_N"/>
</dbReference>
<keyword evidence="4" id="KW-0804">Transcription</keyword>
<dbReference type="PANTHER" id="PTHR30419">
    <property type="entry name" value="HTH-TYPE TRANSCRIPTIONAL REGULATOR YBHD"/>
    <property type="match status" value="1"/>
</dbReference>
<evidence type="ECO:0000313" key="6">
    <source>
        <dbReference type="EMBL" id="SDP18497.1"/>
    </source>
</evidence>
<dbReference type="AlphaFoldDB" id="A0A1H0QMD3"/>
<dbReference type="GO" id="GO:0003700">
    <property type="term" value="F:DNA-binding transcription factor activity"/>
    <property type="evidence" value="ECO:0007669"/>
    <property type="project" value="InterPro"/>
</dbReference>
<keyword evidence="7" id="KW-1185">Reference proteome</keyword>
<dbReference type="InterPro" id="IPR036390">
    <property type="entry name" value="WH_DNA-bd_sf"/>
</dbReference>
<keyword evidence="3 6" id="KW-0238">DNA-binding</keyword>
<evidence type="ECO:0000256" key="4">
    <source>
        <dbReference type="ARBA" id="ARBA00023163"/>
    </source>
</evidence>
<gene>
    <name evidence="6" type="ORF">SAMN04489708_108179</name>
</gene>
<evidence type="ECO:0000256" key="2">
    <source>
        <dbReference type="ARBA" id="ARBA00023015"/>
    </source>
</evidence>
<dbReference type="InterPro" id="IPR005119">
    <property type="entry name" value="LysR_subst-bd"/>
</dbReference>
<comment type="similarity">
    <text evidence="1">Belongs to the LysR transcriptional regulatory family.</text>
</comment>
<name>A0A1H0QMD3_9BURK</name>
<dbReference type="Proteomes" id="UP000199317">
    <property type="component" value="Unassembled WGS sequence"/>
</dbReference>